<keyword evidence="3" id="KW-1185">Reference proteome</keyword>
<name>A0A0U1NJK4_9RHOB</name>
<feature type="transmembrane region" description="Helical" evidence="1">
    <location>
        <begin position="20"/>
        <end position="47"/>
    </location>
</feature>
<evidence type="ECO:0000313" key="3">
    <source>
        <dbReference type="Proteomes" id="UP000048949"/>
    </source>
</evidence>
<evidence type="ECO:0000313" key="2">
    <source>
        <dbReference type="EMBL" id="CRK74891.1"/>
    </source>
</evidence>
<keyword evidence="1" id="KW-0472">Membrane</keyword>
<dbReference type="STRING" id="282199.GCA_001049735_00930"/>
<dbReference type="AlphaFoldDB" id="A0A0U1NJK4"/>
<sequence length="65" mass="7620">MSYRKPISDRAERYTKPFLWSFGALLFMAIFAIYTHCGAVGVMLFAYSFDLLIIRRIPQKIKERA</sequence>
<reference evidence="2 3" key="1">
    <citation type="submission" date="2015-04" db="EMBL/GenBank/DDBJ databases">
        <authorList>
            <person name="Syromyatnikov M.Y."/>
            <person name="Popov V.N."/>
        </authorList>
    </citation>
    <scope>NUCLEOTIDE SEQUENCE [LARGE SCALE GENOMIC DNA]</scope>
    <source>
        <strain evidence="2 3">CECT 5292</strain>
    </source>
</reference>
<keyword evidence="1" id="KW-1133">Transmembrane helix</keyword>
<dbReference type="Proteomes" id="UP000048949">
    <property type="component" value="Unassembled WGS sequence"/>
</dbReference>
<gene>
    <name evidence="2" type="ORF">NIG5292_00930</name>
</gene>
<evidence type="ECO:0000256" key="1">
    <source>
        <dbReference type="SAM" id="Phobius"/>
    </source>
</evidence>
<proteinExistence type="predicted"/>
<dbReference type="EMBL" id="CVQV01000004">
    <property type="protein sequence ID" value="CRK74891.1"/>
    <property type="molecule type" value="Genomic_DNA"/>
</dbReference>
<keyword evidence="1" id="KW-0812">Transmembrane</keyword>
<dbReference type="RefSeq" id="WP_048598309.1">
    <property type="nucleotide sequence ID" value="NZ_CBFHGK010000010.1"/>
</dbReference>
<organism evidence="2 3">
    <name type="scientific">Nereida ignava</name>
    <dbReference type="NCBI Taxonomy" id="282199"/>
    <lineage>
        <taxon>Bacteria</taxon>
        <taxon>Pseudomonadati</taxon>
        <taxon>Pseudomonadota</taxon>
        <taxon>Alphaproteobacteria</taxon>
        <taxon>Rhodobacterales</taxon>
        <taxon>Roseobacteraceae</taxon>
        <taxon>Nereida</taxon>
    </lineage>
</organism>
<protein>
    <submittedName>
        <fullName evidence="2">Uncharacterized protein</fullName>
    </submittedName>
</protein>
<accession>A0A0U1NJK4</accession>